<comment type="caution">
    <text evidence="1">The sequence shown here is derived from an EMBL/GenBank/DDBJ whole genome shotgun (WGS) entry which is preliminary data.</text>
</comment>
<sequence>MMSQILSCSPLNGCIKIADEYQYIDTLFKDYANQKLLQSNKDVFYVLIII</sequence>
<proteinExistence type="predicted"/>
<keyword evidence="2" id="KW-1185">Reference proteome</keyword>
<dbReference type="EMBL" id="BAEQ01000043">
    <property type="protein sequence ID" value="GAC29365.1"/>
    <property type="molecule type" value="Genomic_DNA"/>
</dbReference>
<dbReference type="AlphaFoldDB" id="K7A1I9"/>
<protein>
    <submittedName>
        <fullName evidence="1">Uncharacterized protein</fullName>
    </submittedName>
</protein>
<evidence type="ECO:0000313" key="2">
    <source>
        <dbReference type="Proteomes" id="UP000006251"/>
    </source>
</evidence>
<gene>
    <name evidence="1" type="ORF">GPAL_2508</name>
</gene>
<reference evidence="2" key="1">
    <citation type="journal article" date="2014" name="Environ. Microbiol.">
        <title>Comparative genomics of the marine bacterial genus Glaciecola reveals the high degree of genomic diversity and genomic characteristic for cold adaptation.</title>
        <authorList>
            <person name="Qin Q.L."/>
            <person name="Xie B.B."/>
            <person name="Yu Y."/>
            <person name="Shu Y.L."/>
            <person name="Rong J.C."/>
            <person name="Zhang Y.J."/>
            <person name="Zhao D.L."/>
            <person name="Chen X.L."/>
            <person name="Zhang X.Y."/>
            <person name="Chen B."/>
            <person name="Zhou B.C."/>
            <person name="Zhang Y.Z."/>
        </authorList>
    </citation>
    <scope>NUCLEOTIDE SEQUENCE [LARGE SCALE GENOMIC DNA]</scope>
    <source>
        <strain evidence="2">ACAM 615</strain>
    </source>
</reference>
<organism evidence="1 2">
    <name type="scientific">Brumicola pallidula DSM 14239 = ACAM 615</name>
    <dbReference type="NCBI Taxonomy" id="1121922"/>
    <lineage>
        <taxon>Bacteria</taxon>
        <taxon>Pseudomonadati</taxon>
        <taxon>Pseudomonadota</taxon>
        <taxon>Gammaproteobacteria</taxon>
        <taxon>Alteromonadales</taxon>
        <taxon>Alteromonadaceae</taxon>
        <taxon>Brumicola</taxon>
    </lineage>
</organism>
<evidence type="ECO:0000313" key="1">
    <source>
        <dbReference type="EMBL" id="GAC29365.1"/>
    </source>
</evidence>
<accession>K7A1I9</accession>
<dbReference type="Proteomes" id="UP000006251">
    <property type="component" value="Unassembled WGS sequence"/>
</dbReference>
<name>K7A1I9_9ALTE</name>